<sequence length="63" mass="7349">MTTMTEREAEELSAYIRELSEHVQKNNDKAFAKRFLESIGINTPEDNDRKLYNYPQQALTVAE</sequence>
<keyword evidence="2" id="KW-1185">Reference proteome</keyword>
<accession>A0A7K1U8Z0</accession>
<evidence type="ECO:0000313" key="1">
    <source>
        <dbReference type="EMBL" id="MVT10823.1"/>
    </source>
</evidence>
<comment type="caution">
    <text evidence="1">The sequence shown here is derived from an EMBL/GenBank/DDBJ whole genome shotgun (WGS) entry which is preliminary data.</text>
</comment>
<protein>
    <submittedName>
        <fullName evidence="1">Uncharacterized protein</fullName>
    </submittedName>
</protein>
<dbReference type="Proteomes" id="UP000461730">
    <property type="component" value="Unassembled WGS sequence"/>
</dbReference>
<reference evidence="1 2" key="1">
    <citation type="submission" date="2019-12" db="EMBL/GenBank/DDBJ databases">
        <title>Chitinophaga sp. strain ysch24 (GDMCC 1.1355), whole genome shotgun sequence.</title>
        <authorList>
            <person name="Zhang X."/>
        </authorList>
    </citation>
    <scope>NUCLEOTIDE SEQUENCE [LARGE SCALE GENOMIC DNA]</scope>
    <source>
        <strain evidence="2">ysch24</strain>
    </source>
</reference>
<evidence type="ECO:0000313" key="2">
    <source>
        <dbReference type="Proteomes" id="UP000461730"/>
    </source>
</evidence>
<dbReference type="EMBL" id="WRXN01000010">
    <property type="protein sequence ID" value="MVT10823.1"/>
    <property type="molecule type" value="Genomic_DNA"/>
</dbReference>
<proteinExistence type="predicted"/>
<organism evidence="1 2">
    <name type="scientific">Chitinophaga tropicalis</name>
    <dbReference type="NCBI Taxonomy" id="2683588"/>
    <lineage>
        <taxon>Bacteria</taxon>
        <taxon>Pseudomonadati</taxon>
        <taxon>Bacteroidota</taxon>
        <taxon>Chitinophagia</taxon>
        <taxon>Chitinophagales</taxon>
        <taxon>Chitinophagaceae</taxon>
        <taxon>Chitinophaga</taxon>
    </lineage>
</organism>
<dbReference type="RefSeq" id="WP_157308258.1">
    <property type="nucleotide sequence ID" value="NZ_WRXN01000010.1"/>
</dbReference>
<dbReference type="AlphaFoldDB" id="A0A7K1U8Z0"/>
<name>A0A7K1U8Z0_9BACT</name>
<gene>
    <name evidence="1" type="ORF">GO493_21300</name>
</gene>